<proteinExistence type="predicted"/>
<evidence type="ECO:0000256" key="1">
    <source>
        <dbReference type="SAM" id="SignalP"/>
    </source>
</evidence>
<keyword evidence="1" id="KW-0732">Signal</keyword>
<dbReference type="InterPro" id="IPR011330">
    <property type="entry name" value="Glyco_hydro/deAcase_b/a-brl"/>
</dbReference>
<name>A0A9E8KJW7_9ALTE</name>
<organism evidence="2 3">
    <name type="scientific">Alkalimarinus sediminis</name>
    <dbReference type="NCBI Taxonomy" id="1632866"/>
    <lineage>
        <taxon>Bacteria</taxon>
        <taxon>Pseudomonadati</taxon>
        <taxon>Pseudomonadota</taxon>
        <taxon>Gammaproteobacteria</taxon>
        <taxon>Alteromonadales</taxon>
        <taxon>Alteromonadaceae</taxon>
        <taxon>Alkalimarinus</taxon>
    </lineage>
</organism>
<dbReference type="EMBL" id="CP101527">
    <property type="protein sequence ID" value="UZW75471.1"/>
    <property type="molecule type" value="Genomic_DNA"/>
</dbReference>
<protein>
    <submittedName>
        <fullName evidence="2">Divergent polysaccharide deacetylase family protein</fullName>
    </submittedName>
</protein>
<dbReference type="InterPro" id="IPR006837">
    <property type="entry name" value="Divergent_DAC"/>
</dbReference>
<evidence type="ECO:0000313" key="2">
    <source>
        <dbReference type="EMBL" id="UZW75471.1"/>
    </source>
</evidence>
<dbReference type="KEGG" id="asem:NNL22_02405"/>
<dbReference type="CDD" id="cd10936">
    <property type="entry name" value="CE4_DAC2"/>
    <property type="match status" value="1"/>
</dbReference>
<feature type="chain" id="PRO_5038768946" evidence="1">
    <location>
        <begin position="23"/>
        <end position="281"/>
    </location>
</feature>
<dbReference type="Gene3D" id="3.20.20.370">
    <property type="entry name" value="Glycoside hydrolase/deacetylase"/>
    <property type="match status" value="1"/>
</dbReference>
<reference evidence="2" key="1">
    <citation type="submission" date="2022-07" db="EMBL/GenBank/DDBJ databases">
        <title>Alkalimarinus sp. nov., isolated from gut of a Alitta virens.</title>
        <authorList>
            <person name="Yang A.I."/>
            <person name="Shin N.-R."/>
        </authorList>
    </citation>
    <scope>NUCLEOTIDE SEQUENCE</scope>
    <source>
        <strain evidence="2">FA028</strain>
    </source>
</reference>
<dbReference type="Pfam" id="PF04748">
    <property type="entry name" value="Polysacc_deac_2"/>
    <property type="match status" value="1"/>
</dbReference>
<dbReference type="SUPFAM" id="SSF88713">
    <property type="entry name" value="Glycoside hydrolase/deacetylase"/>
    <property type="match status" value="1"/>
</dbReference>
<accession>A0A9E8KJW7</accession>
<dbReference type="Proteomes" id="UP001164472">
    <property type="component" value="Chromosome"/>
</dbReference>
<dbReference type="PANTHER" id="PTHR30105">
    <property type="entry name" value="UNCHARACTERIZED YIBQ-RELATED"/>
    <property type="match status" value="1"/>
</dbReference>
<dbReference type="GO" id="GO:0005975">
    <property type="term" value="P:carbohydrate metabolic process"/>
    <property type="evidence" value="ECO:0007669"/>
    <property type="project" value="InterPro"/>
</dbReference>
<feature type="signal peptide" evidence="1">
    <location>
        <begin position="1"/>
        <end position="22"/>
    </location>
</feature>
<dbReference type="AlphaFoldDB" id="A0A9E8KJW7"/>
<dbReference type="PANTHER" id="PTHR30105:SF2">
    <property type="entry name" value="DIVERGENT POLYSACCHARIDE DEACETYLASE SUPERFAMILY"/>
    <property type="match status" value="1"/>
</dbReference>
<evidence type="ECO:0000313" key="3">
    <source>
        <dbReference type="Proteomes" id="UP001164472"/>
    </source>
</evidence>
<dbReference type="RefSeq" id="WP_251813033.1">
    <property type="nucleotide sequence ID" value="NZ_CP101527.1"/>
</dbReference>
<gene>
    <name evidence="2" type="ORF">NNL22_02405</name>
</gene>
<keyword evidence="3" id="KW-1185">Reference proteome</keyword>
<sequence>MILQPLKVLSFGLLLASGQAWADSISQPTIAIIIDDMGNHVKTGRQLINLPYPLTLAFLPHRKHTAELARNAHYQNKEIMLHMPMANTLGLDLGAGGLTADMGKLDLTITLRKAIRSVPYIQGINNHMGSALTQNRDHMSWVMEELYNYPLYFVDSRTIATSVASRTAQQYAIPNLSRDVFLDHWQTRKSIHKQFGRLIKLAKEKGSAVAIGHPHQVTADYLEWALPRLDQQGIRIATVSGLWAIRNEGSTMFGDRKQLPSNSFALTEKVTSKKSEAANKL</sequence>